<reference evidence="1 2" key="1">
    <citation type="submission" date="2018-06" db="EMBL/GenBank/DDBJ databases">
        <title>Pedobacter endophyticus sp. nov., an endophytic bacterium isolated from a leaf of Triticum aestivum.</title>
        <authorList>
            <person name="Zhang L."/>
        </authorList>
    </citation>
    <scope>NUCLEOTIDE SEQUENCE [LARGE SCALE GENOMIC DNA]</scope>
    <source>
        <strain evidence="1 2">CM134L-2</strain>
    </source>
</reference>
<sequence>MINNIKLQPLKNGEYIQFITDTLHIVLNNNPDALMVKAQYDSLQSKLNSMEQIFKIRQSSPVTKEIETLDARRFKAIHGVRLQIHSLTYSNDPILNRHAKLLEAHLSLFGKGIARTNYQSKTTILRNIINDWMTKPELTEAITVLQLTPWQTEIDAANNAFSQALSTRNDELVTAPTKNLKTLRLEGNEAYYKLRDMINAFMMINEGAEPWAGTIAKINQNISNYMTLLNRRSSANNTDEGELSSE</sequence>
<evidence type="ECO:0000313" key="1">
    <source>
        <dbReference type="EMBL" id="RWU04017.1"/>
    </source>
</evidence>
<comment type="caution">
    <text evidence="1">The sequence shown here is derived from an EMBL/GenBank/DDBJ whole genome shotgun (WGS) entry which is preliminary data.</text>
</comment>
<dbReference type="Pfam" id="PF19775">
    <property type="entry name" value="DUF6261"/>
    <property type="match status" value="1"/>
</dbReference>
<evidence type="ECO:0000313" key="2">
    <source>
        <dbReference type="Proteomes" id="UP000284120"/>
    </source>
</evidence>
<name>A0A3S3SRT5_9SPHI</name>
<dbReference type="InterPro" id="IPR046228">
    <property type="entry name" value="DUF6261"/>
</dbReference>
<keyword evidence="2" id="KW-1185">Reference proteome</keyword>
<organism evidence="1 2">
    <name type="scientific">Pedobacter chitinilyticus</name>
    <dbReference type="NCBI Taxonomy" id="2233776"/>
    <lineage>
        <taxon>Bacteria</taxon>
        <taxon>Pseudomonadati</taxon>
        <taxon>Bacteroidota</taxon>
        <taxon>Sphingobacteriia</taxon>
        <taxon>Sphingobacteriales</taxon>
        <taxon>Sphingobacteriaceae</taxon>
        <taxon>Pedobacter</taxon>
    </lineage>
</organism>
<gene>
    <name evidence="1" type="ORF">DPV69_20285</name>
</gene>
<dbReference type="OrthoDB" id="1150508at2"/>
<dbReference type="Proteomes" id="UP000284120">
    <property type="component" value="Unassembled WGS sequence"/>
</dbReference>
<protein>
    <submittedName>
        <fullName evidence="1">Uncharacterized protein</fullName>
    </submittedName>
</protein>
<dbReference type="RefSeq" id="WP_113649258.1">
    <property type="nucleotide sequence ID" value="NZ_QMHN01000008.1"/>
</dbReference>
<dbReference type="AlphaFoldDB" id="A0A3S3SRT5"/>
<proteinExistence type="predicted"/>
<accession>A0A3S3SRT5</accession>
<dbReference type="EMBL" id="SAYW01000008">
    <property type="protein sequence ID" value="RWU04017.1"/>
    <property type="molecule type" value="Genomic_DNA"/>
</dbReference>